<dbReference type="SUPFAM" id="SSF55785">
    <property type="entry name" value="PYP-like sensor domain (PAS domain)"/>
    <property type="match status" value="1"/>
</dbReference>
<evidence type="ECO:0000313" key="3">
    <source>
        <dbReference type="Proteomes" id="UP000249746"/>
    </source>
</evidence>
<comment type="caution">
    <text evidence="2">The sequence shown here is derived from an EMBL/GenBank/DDBJ whole genome shotgun (WGS) entry which is preliminary data.</text>
</comment>
<evidence type="ECO:0000313" key="2">
    <source>
        <dbReference type="EMBL" id="PZT49071.1"/>
    </source>
</evidence>
<dbReference type="GO" id="GO:0016301">
    <property type="term" value="F:kinase activity"/>
    <property type="evidence" value="ECO:0007669"/>
    <property type="project" value="UniProtKB-KW"/>
</dbReference>
<reference evidence="2 3" key="1">
    <citation type="submission" date="2017-03" db="EMBL/GenBank/DDBJ databases">
        <title>Genomic and clinical evidence uncovers the enterohepatic species Helicobacter valdiviensis as a potential human intestinal pathogen.</title>
        <authorList>
            <person name="Fresia P."/>
            <person name="Jara R."/>
            <person name="Sierra R."/>
            <person name="Ferres I."/>
            <person name="Greif G."/>
            <person name="Iraola G."/>
            <person name="Collado L."/>
        </authorList>
    </citation>
    <scope>NUCLEOTIDE SEQUENCE [LARGE SCALE GENOMIC DNA]</scope>
    <source>
        <strain evidence="2 3">WBE14</strain>
    </source>
</reference>
<dbReference type="CDD" id="cd00130">
    <property type="entry name" value="PAS"/>
    <property type="match status" value="1"/>
</dbReference>
<sequence>MNNYSTKEVFLEDNTLITSKTDLKGKIIYGNQDFIKYGEYTEKEFLDKPHNLIRHPQMPKAAFKLLWETLYKKKEFFAFVCNLSKNNHTYWVFANITPSYDEQGNVIGYYSVRRRPSKEGVMTMQGIYNKLLEIEKTQGMEKSFAFALDFLKENKLEWDSFMVELQNKGKEGGYR</sequence>
<feature type="domain" description="PAS fold-3" evidence="1">
    <location>
        <begin position="27"/>
        <end position="112"/>
    </location>
</feature>
<evidence type="ECO:0000259" key="1">
    <source>
        <dbReference type="Pfam" id="PF08447"/>
    </source>
</evidence>
<dbReference type="AlphaFoldDB" id="A0A2W6MYF0"/>
<name>A0A2W6MYF0_9HELI</name>
<dbReference type="InterPro" id="IPR013655">
    <property type="entry name" value="PAS_fold_3"/>
</dbReference>
<proteinExistence type="predicted"/>
<dbReference type="InterPro" id="IPR035965">
    <property type="entry name" value="PAS-like_dom_sf"/>
</dbReference>
<dbReference type="Gene3D" id="3.30.450.20">
    <property type="entry name" value="PAS domain"/>
    <property type="match status" value="1"/>
</dbReference>
<dbReference type="OrthoDB" id="9806477at2"/>
<organism evidence="2 3">
    <name type="scientific">Helicobacter valdiviensis</name>
    <dbReference type="NCBI Taxonomy" id="1458358"/>
    <lineage>
        <taxon>Bacteria</taxon>
        <taxon>Pseudomonadati</taxon>
        <taxon>Campylobacterota</taxon>
        <taxon>Epsilonproteobacteria</taxon>
        <taxon>Campylobacterales</taxon>
        <taxon>Helicobacteraceae</taxon>
        <taxon>Helicobacter</taxon>
    </lineage>
</organism>
<keyword evidence="2" id="KW-0418">Kinase</keyword>
<dbReference type="InterPro" id="IPR000014">
    <property type="entry name" value="PAS"/>
</dbReference>
<dbReference type="RefSeq" id="WP_111228822.1">
    <property type="nucleotide sequence ID" value="NZ_NBIU01000001.1"/>
</dbReference>
<gene>
    <name evidence="2" type="ORF">B6S12_00305</name>
</gene>
<keyword evidence="3" id="KW-1185">Reference proteome</keyword>
<dbReference type="Pfam" id="PF08447">
    <property type="entry name" value="PAS_3"/>
    <property type="match status" value="1"/>
</dbReference>
<dbReference type="Proteomes" id="UP000249746">
    <property type="component" value="Unassembled WGS sequence"/>
</dbReference>
<protein>
    <submittedName>
        <fullName evidence="2">Histidine kinase</fullName>
    </submittedName>
</protein>
<accession>A0A2W6MYF0</accession>
<dbReference type="EMBL" id="NBIU01000001">
    <property type="protein sequence ID" value="PZT49071.1"/>
    <property type="molecule type" value="Genomic_DNA"/>
</dbReference>
<keyword evidence="2" id="KW-0808">Transferase</keyword>